<dbReference type="Gene3D" id="3.90.230.10">
    <property type="entry name" value="Creatinase/methionine aminopeptidase superfamily"/>
    <property type="match status" value="1"/>
</dbReference>
<keyword evidence="4 8" id="KW-0031">Aminopeptidase</keyword>
<dbReference type="PRINTS" id="PR00599">
    <property type="entry name" value="MAPEPTIDASE"/>
</dbReference>
<dbReference type="EMBL" id="FO082278">
    <property type="protein sequence ID" value="CCO14294.1"/>
    <property type="molecule type" value="Genomic_DNA"/>
</dbReference>
<dbReference type="PANTHER" id="PTHR45777">
    <property type="entry name" value="METHIONINE AMINOPEPTIDASE 2"/>
    <property type="match status" value="1"/>
</dbReference>
<comment type="function">
    <text evidence="8 9">Cotranslationally removes the N-terminal methionine from nascent proteins. The N-terminal methionine is often cleaved when the second residue in the primary sequence is small and uncharged (Met-Ala-, Cys, Gly, Pro, Ser, Thr, or Val).</text>
</comment>
<evidence type="ECO:0000256" key="2">
    <source>
        <dbReference type="ARBA" id="ARBA00001936"/>
    </source>
</evidence>
<dbReference type="OrthoDB" id="7848262at2759"/>
<keyword evidence="8" id="KW-0963">Cytoplasm</keyword>
<dbReference type="Pfam" id="PF00557">
    <property type="entry name" value="Peptidase_M24"/>
    <property type="match status" value="1"/>
</dbReference>
<dbReference type="EC" id="3.4.11.18" evidence="8"/>
<evidence type="ECO:0000256" key="8">
    <source>
        <dbReference type="HAMAP-Rule" id="MF_03175"/>
    </source>
</evidence>
<keyword evidence="7 8" id="KW-0378">Hydrolase</keyword>
<dbReference type="STRING" id="41875.K8E9I8"/>
<dbReference type="InterPro" id="IPR050247">
    <property type="entry name" value="Met_Aminopeptidase_Type2"/>
</dbReference>
<comment type="cofactor">
    <cofactor evidence="3">
        <name>Fe(2+)</name>
        <dbReference type="ChEBI" id="CHEBI:29033"/>
    </cofactor>
</comment>
<dbReference type="InterPro" id="IPR036005">
    <property type="entry name" value="Creatinase/aminopeptidase-like"/>
</dbReference>
<feature type="binding site" evidence="8">
    <location>
        <position position="436"/>
    </location>
    <ligand>
        <name>a divalent metal cation</name>
        <dbReference type="ChEBI" id="CHEBI:60240"/>
        <label>2</label>
        <note>catalytic</note>
    </ligand>
</feature>
<evidence type="ECO:0000256" key="6">
    <source>
        <dbReference type="ARBA" id="ARBA00022723"/>
    </source>
</evidence>
<dbReference type="GO" id="GO:0070006">
    <property type="term" value="F:metalloaminopeptidase activity"/>
    <property type="evidence" value="ECO:0007669"/>
    <property type="project" value="UniProtKB-UniRule"/>
</dbReference>
<dbReference type="SUPFAM" id="SSF55920">
    <property type="entry name" value="Creatinase/aminopeptidase"/>
    <property type="match status" value="1"/>
</dbReference>
<feature type="compositionally biased region" description="Basic residues" evidence="10">
    <location>
        <begin position="63"/>
        <end position="74"/>
    </location>
</feature>
<evidence type="ECO:0000259" key="11">
    <source>
        <dbReference type="Pfam" id="PF00557"/>
    </source>
</evidence>
<dbReference type="KEGG" id="bpg:Bathy01g00220"/>
<dbReference type="SUPFAM" id="SSF46785">
    <property type="entry name" value="Winged helix' DNA-binding domain"/>
    <property type="match status" value="1"/>
</dbReference>
<dbReference type="RefSeq" id="XP_007515415.1">
    <property type="nucleotide sequence ID" value="XM_007515353.1"/>
</dbReference>
<dbReference type="InterPro" id="IPR036390">
    <property type="entry name" value="WH_DNA-bd_sf"/>
</dbReference>
<feature type="binding site" evidence="8">
    <location>
        <position position="239"/>
    </location>
    <ligand>
        <name>a divalent metal cation</name>
        <dbReference type="ChEBI" id="CHEBI:60240"/>
        <label>2</label>
        <note>catalytic</note>
    </ligand>
</feature>
<keyword evidence="5 8" id="KW-0645">Protease</keyword>
<dbReference type="InterPro" id="IPR000994">
    <property type="entry name" value="Pept_M24"/>
</dbReference>
<feature type="binding site" evidence="8">
    <location>
        <position position="308"/>
    </location>
    <ligand>
        <name>a divalent metal cation</name>
        <dbReference type="ChEBI" id="CHEBI:60240"/>
        <label>2</label>
        <note>catalytic</note>
    </ligand>
</feature>
<feature type="binding site" evidence="8">
    <location>
        <position position="341"/>
    </location>
    <ligand>
        <name>a divalent metal cation</name>
        <dbReference type="ChEBI" id="CHEBI:60240"/>
        <label>2</label>
        <note>catalytic</note>
    </ligand>
</feature>
<gene>
    <name evidence="12" type="ORF">Bathy01g00220</name>
</gene>
<feature type="domain" description="Peptidase M24" evidence="11">
    <location>
        <begin position="145"/>
        <end position="349"/>
    </location>
</feature>
<dbReference type="GO" id="GO:0005737">
    <property type="term" value="C:cytoplasm"/>
    <property type="evidence" value="ECO:0007669"/>
    <property type="project" value="UniProtKB-SubCell"/>
</dbReference>
<comment type="subcellular location">
    <subcellularLocation>
        <location evidence="8">Cytoplasm</location>
    </subcellularLocation>
</comment>
<dbReference type="NCBIfam" id="TIGR00501">
    <property type="entry name" value="met_pdase_II"/>
    <property type="match status" value="1"/>
</dbReference>
<evidence type="ECO:0000256" key="9">
    <source>
        <dbReference type="RuleBase" id="RU003653"/>
    </source>
</evidence>
<dbReference type="Proteomes" id="UP000198341">
    <property type="component" value="Chromosome 1"/>
</dbReference>
<sequence length="455" mass="51080">MGGKKEEEEEDKEDEVKEKIENLNLNDNHREKKEDGDDEDNDNDNDNEEEEVKINASDAAAAGKKKKKKKKKKSSSGGNGVKYTPAGAAKEQTAPPTVPVTELFPNGFPEGEIQEYQDNNGKTSWRLDSEEKRELERLELDMYDNARQCAEVHREVRKYIQEWVKPGMKMIDVCETLENSVRKLLNAKGLECGVAFPTGCSQNHIAAHWTPNGGDETIIDVNDVIKFDFGTQINGRIIDCAFTKTFVPDYDELLLAVKEATDEGIKQSGIDVRLCDIGEAIQEVMESHSVDIRGKQFEVKCCRNLNGHSIAPYQIHAGKSVPIVKGGEATKMEEGEFYAIETFGSTGEGYVREAGECSHYMKNFDVGHVPLRLPTAKKLLNTIQREFGTLAFCRRYLDRIGETRYLGALKNLVSNGIIAEYPPLVDKTGSYVAQYEHTILLRPTRKEVLTRGDDY</sequence>
<dbReference type="GO" id="GO:0046872">
    <property type="term" value="F:metal ion binding"/>
    <property type="evidence" value="ECO:0007669"/>
    <property type="project" value="UniProtKB-UniRule"/>
</dbReference>
<organism evidence="12 13">
    <name type="scientific">Bathycoccus prasinos</name>
    <dbReference type="NCBI Taxonomy" id="41875"/>
    <lineage>
        <taxon>Eukaryota</taxon>
        <taxon>Viridiplantae</taxon>
        <taxon>Chlorophyta</taxon>
        <taxon>Mamiellophyceae</taxon>
        <taxon>Mamiellales</taxon>
        <taxon>Bathycoccaceae</taxon>
        <taxon>Bathycoccus</taxon>
    </lineage>
</organism>
<reference evidence="12 13" key="1">
    <citation type="submission" date="2011-10" db="EMBL/GenBank/DDBJ databases">
        <authorList>
            <person name="Genoscope - CEA"/>
        </authorList>
    </citation>
    <scope>NUCLEOTIDE SEQUENCE [LARGE SCALE GENOMIC DNA]</scope>
    <source>
        <strain evidence="12 13">RCC 1105</strain>
    </source>
</reference>
<accession>K8E9I8</accession>
<dbReference type="PANTHER" id="PTHR45777:SF2">
    <property type="entry name" value="METHIONINE AMINOPEPTIDASE 2"/>
    <property type="match status" value="1"/>
</dbReference>
<dbReference type="AlphaFoldDB" id="K8E9I8"/>
<dbReference type="Gene3D" id="1.10.10.10">
    <property type="entry name" value="Winged helix-like DNA-binding domain superfamily/Winged helix DNA-binding domain"/>
    <property type="match status" value="1"/>
</dbReference>
<protein>
    <recommendedName>
        <fullName evidence="8">Methionine aminopeptidase 2</fullName>
        <shortName evidence="8">MAP 2</shortName>
        <shortName evidence="8">MetAP 2</shortName>
        <ecNumber evidence="8">3.4.11.18</ecNumber>
    </recommendedName>
    <alternativeName>
        <fullName evidence="8">Peptidase M</fullName>
    </alternativeName>
</protein>
<evidence type="ECO:0000256" key="7">
    <source>
        <dbReference type="ARBA" id="ARBA00022801"/>
    </source>
</evidence>
<evidence type="ECO:0000313" key="12">
    <source>
        <dbReference type="EMBL" id="CCO14294.1"/>
    </source>
</evidence>
<evidence type="ECO:0000256" key="3">
    <source>
        <dbReference type="ARBA" id="ARBA00001954"/>
    </source>
</evidence>
<dbReference type="InterPro" id="IPR001714">
    <property type="entry name" value="Pept_M24_MAP"/>
</dbReference>
<dbReference type="CDD" id="cd01088">
    <property type="entry name" value="MetAP2"/>
    <property type="match status" value="1"/>
</dbReference>
<feature type="binding site" evidence="8">
    <location>
        <position position="208"/>
    </location>
    <ligand>
        <name>substrate</name>
    </ligand>
</feature>
<dbReference type="GO" id="GO:0004239">
    <property type="term" value="F:initiator methionyl aminopeptidase activity"/>
    <property type="evidence" value="ECO:0007669"/>
    <property type="project" value="UniProtKB-UniRule"/>
</dbReference>
<dbReference type="GeneID" id="19017758"/>
<evidence type="ECO:0000313" key="13">
    <source>
        <dbReference type="Proteomes" id="UP000198341"/>
    </source>
</evidence>
<dbReference type="HAMAP" id="MF_03175">
    <property type="entry name" value="MetAP_2_euk"/>
    <property type="match status" value="1"/>
</dbReference>
<comment type="cofactor">
    <cofactor evidence="2">
        <name>Mn(2+)</name>
        <dbReference type="ChEBI" id="CHEBI:29035"/>
    </cofactor>
</comment>
<evidence type="ECO:0000256" key="1">
    <source>
        <dbReference type="ARBA" id="ARBA00000294"/>
    </source>
</evidence>
<feature type="compositionally biased region" description="Acidic residues" evidence="10">
    <location>
        <begin position="36"/>
        <end position="51"/>
    </location>
</feature>
<dbReference type="InterPro" id="IPR002468">
    <property type="entry name" value="Pept_M24A_MAP2"/>
</dbReference>
<feature type="binding site" evidence="8">
    <location>
        <position position="436"/>
    </location>
    <ligand>
        <name>a divalent metal cation</name>
        <dbReference type="ChEBI" id="CHEBI:60240"/>
        <label>1</label>
    </ligand>
</feature>
<feature type="compositionally biased region" description="Basic and acidic residues" evidence="10">
    <location>
        <begin position="14"/>
        <end position="35"/>
    </location>
</feature>
<feature type="binding site" evidence="8">
    <location>
        <position position="239"/>
    </location>
    <ligand>
        <name>a divalent metal cation</name>
        <dbReference type="ChEBI" id="CHEBI:60240"/>
        <label>1</label>
    </ligand>
</feature>
<comment type="cofactor">
    <cofactor evidence="8">
        <name>Co(2+)</name>
        <dbReference type="ChEBI" id="CHEBI:48828"/>
    </cofactor>
    <cofactor evidence="8">
        <name>Zn(2+)</name>
        <dbReference type="ChEBI" id="CHEBI:29105"/>
    </cofactor>
    <cofactor evidence="8">
        <name>Mn(2+)</name>
        <dbReference type="ChEBI" id="CHEBI:29035"/>
    </cofactor>
    <cofactor evidence="8">
        <name>Fe(2+)</name>
        <dbReference type="ChEBI" id="CHEBI:29033"/>
    </cofactor>
    <text evidence="8">Binds 2 divalent metal cations per subunit. Has a high-affinity and a low affinity metal-binding site. The true nature of the physiological cofactor is under debate. The enzyme is active with cobalt, zinc, manganese or divalent iron ions. Most likely, methionine aminopeptidases function as mononuclear Fe(2+)-metalloproteases under physiological conditions, and the catalytically relevant metal-binding site has been assigned to the histidine-containing high-affinity site.</text>
</comment>
<feature type="binding site" evidence="8">
    <location>
        <position position="228"/>
    </location>
    <ligand>
        <name>a divalent metal cation</name>
        <dbReference type="ChEBI" id="CHEBI:60240"/>
        <label>1</label>
    </ligand>
</feature>
<dbReference type="InterPro" id="IPR036388">
    <property type="entry name" value="WH-like_DNA-bd_sf"/>
</dbReference>
<evidence type="ECO:0000256" key="10">
    <source>
        <dbReference type="SAM" id="MobiDB-lite"/>
    </source>
</evidence>
<evidence type="ECO:0000256" key="5">
    <source>
        <dbReference type="ARBA" id="ARBA00022670"/>
    </source>
</evidence>
<dbReference type="GO" id="GO:0006508">
    <property type="term" value="P:proteolysis"/>
    <property type="evidence" value="ECO:0007669"/>
    <property type="project" value="UniProtKB-KW"/>
</dbReference>
<name>K8E9I8_9CHLO</name>
<keyword evidence="6 8" id="KW-0479">Metal-binding</keyword>
<comment type="similarity">
    <text evidence="8">Belongs to the peptidase M24A family. Methionine aminopeptidase eukaryotic type 2 subfamily.</text>
</comment>
<proteinExistence type="inferred from homology"/>
<keyword evidence="13" id="KW-1185">Reference proteome</keyword>
<feature type="binding site" evidence="8">
    <location>
        <position position="316"/>
    </location>
    <ligand>
        <name>substrate</name>
    </ligand>
</feature>
<feature type="region of interest" description="Disordered" evidence="10">
    <location>
        <begin position="1"/>
        <end position="98"/>
    </location>
</feature>
<evidence type="ECO:0000256" key="4">
    <source>
        <dbReference type="ARBA" id="ARBA00022438"/>
    </source>
</evidence>
<comment type="catalytic activity">
    <reaction evidence="1 8 9">
        <text>Release of N-terminal amino acids, preferentially methionine, from peptides and arylamides.</text>
        <dbReference type="EC" id="3.4.11.18"/>
    </reaction>
</comment>
<dbReference type="eggNOG" id="KOG2775">
    <property type="taxonomic scope" value="Eukaryota"/>
</dbReference>